<comment type="caution">
    <text evidence="2">The sequence shown here is derived from an EMBL/GenBank/DDBJ whole genome shotgun (WGS) entry which is preliminary data.</text>
</comment>
<keyword evidence="3" id="KW-1185">Reference proteome</keyword>
<dbReference type="PANTHER" id="PTHR43792:SF16">
    <property type="entry name" value="N-ACETYLTRANSFERASE DOMAIN-CONTAINING PROTEIN"/>
    <property type="match status" value="1"/>
</dbReference>
<evidence type="ECO:0000313" key="2">
    <source>
        <dbReference type="EMBL" id="MBB3926620.1"/>
    </source>
</evidence>
<evidence type="ECO:0000313" key="3">
    <source>
        <dbReference type="Proteomes" id="UP000571950"/>
    </source>
</evidence>
<dbReference type="AlphaFoldDB" id="A0A7W6BMM8"/>
<dbReference type="Gene3D" id="3.40.630.30">
    <property type="match status" value="1"/>
</dbReference>
<dbReference type="Proteomes" id="UP000571950">
    <property type="component" value="Unassembled WGS sequence"/>
</dbReference>
<evidence type="ECO:0000259" key="1">
    <source>
        <dbReference type="PROSITE" id="PS51186"/>
    </source>
</evidence>
<dbReference type="PROSITE" id="PS51186">
    <property type="entry name" value="GNAT"/>
    <property type="match status" value="1"/>
</dbReference>
<name>A0A7W6BMM8_9SPHN</name>
<proteinExistence type="predicted"/>
<dbReference type="GO" id="GO:0016747">
    <property type="term" value="F:acyltransferase activity, transferring groups other than amino-acyl groups"/>
    <property type="evidence" value="ECO:0007669"/>
    <property type="project" value="InterPro"/>
</dbReference>
<dbReference type="EMBL" id="JACIDT010000007">
    <property type="protein sequence ID" value="MBB3926620.1"/>
    <property type="molecule type" value="Genomic_DNA"/>
</dbReference>
<dbReference type="RefSeq" id="WP_188072122.1">
    <property type="nucleotide sequence ID" value="NZ_JACIDT010000007.1"/>
</dbReference>
<keyword evidence="2" id="KW-0808">Transferase</keyword>
<protein>
    <submittedName>
        <fullName evidence="2">RimJ/RimL family protein N-acetyltransferase</fullName>
    </submittedName>
</protein>
<accession>A0A7W6BMM8</accession>
<dbReference type="InterPro" id="IPR016181">
    <property type="entry name" value="Acyl_CoA_acyltransferase"/>
</dbReference>
<dbReference type="InterPro" id="IPR051531">
    <property type="entry name" value="N-acetyltransferase"/>
</dbReference>
<dbReference type="Pfam" id="PF13302">
    <property type="entry name" value="Acetyltransf_3"/>
    <property type="match status" value="1"/>
</dbReference>
<dbReference type="InterPro" id="IPR000182">
    <property type="entry name" value="GNAT_dom"/>
</dbReference>
<organism evidence="2 3">
    <name type="scientific">Sphingobium jiangsuense</name>
    <dbReference type="NCBI Taxonomy" id="870476"/>
    <lineage>
        <taxon>Bacteria</taxon>
        <taxon>Pseudomonadati</taxon>
        <taxon>Pseudomonadota</taxon>
        <taxon>Alphaproteobacteria</taxon>
        <taxon>Sphingomonadales</taxon>
        <taxon>Sphingomonadaceae</taxon>
        <taxon>Sphingobium</taxon>
    </lineage>
</organism>
<gene>
    <name evidence="2" type="ORF">GGR43_002340</name>
</gene>
<dbReference type="SUPFAM" id="SSF55729">
    <property type="entry name" value="Acyl-CoA N-acyltransferases (Nat)"/>
    <property type="match status" value="1"/>
</dbReference>
<feature type="domain" description="N-acetyltransferase" evidence="1">
    <location>
        <begin position="8"/>
        <end position="167"/>
    </location>
</feature>
<sequence>MFARTERLLLRPGWAEDAPALHRAWSDEAIARALPGHLAAATREDALRFLTRERGALSPWFLLFARTGGAPRLVGGCGIDGGSPGGLGGRPELAFWIARPFWGLGFATEAAGAVVRMARAAGIGPLVARPAAGNGAAGNVLRKIGFRSTGRRDGAAGSGAIAHMLFEDSGAAPVPVDSSHELYMDRAPIAA</sequence>
<dbReference type="PANTHER" id="PTHR43792">
    <property type="entry name" value="GNAT FAMILY, PUTATIVE (AFU_ORTHOLOGUE AFUA_3G00765)-RELATED-RELATED"/>
    <property type="match status" value="1"/>
</dbReference>
<reference evidence="2 3" key="1">
    <citation type="submission" date="2020-08" db="EMBL/GenBank/DDBJ databases">
        <title>Genomic Encyclopedia of Type Strains, Phase IV (KMG-IV): sequencing the most valuable type-strain genomes for metagenomic binning, comparative biology and taxonomic classification.</title>
        <authorList>
            <person name="Goeker M."/>
        </authorList>
    </citation>
    <scope>NUCLEOTIDE SEQUENCE [LARGE SCALE GENOMIC DNA]</scope>
    <source>
        <strain evidence="2 3">DSM 26189</strain>
    </source>
</reference>